<dbReference type="GO" id="GO:0060271">
    <property type="term" value="P:cilium assembly"/>
    <property type="evidence" value="ECO:0007669"/>
    <property type="project" value="TreeGrafter"/>
</dbReference>
<dbReference type="GO" id="GO:0031514">
    <property type="term" value="C:motile cilium"/>
    <property type="evidence" value="ECO:0007669"/>
    <property type="project" value="TreeGrafter"/>
</dbReference>
<name>A0A3Q0J6V9_DIACI</name>
<dbReference type="RefSeq" id="XP_026682693.1">
    <property type="nucleotide sequence ID" value="XM_026826892.1"/>
</dbReference>
<evidence type="ECO:0000313" key="2">
    <source>
        <dbReference type="Proteomes" id="UP000079169"/>
    </source>
</evidence>
<dbReference type="PANTHER" id="PTHR21074:SF0">
    <property type="entry name" value="IQ AND UBIQUITIN-LIKE DOMAIN-CONTAINING PROTEIN"/>
    <property type="match status" value="1"/>
</dbReference>
<gene>
    <name evidence="3" type="primary">LOC103513785</name>
</gene>
<dbReference type="PROSITE" id="PS50096">
    <property type="entry name" value="IQ"/>
    <property type="match status" value="1"/>
</dbReference>
<keyword evidence="2" id="KW-1185">Reference proteome</keyword>
<dbReference type="PANTHER" id="PTHR21074">
    <property type="entry name" value="IQ AND UBIQUITIN-LIKE DOMAIN-CONTAINING PROTEIN"/>
    <property type="match status" value="1"/>
</dbReference>
<reference evidence="3" key="1">
    <citation type="submission" date="2025-08" db="UniProtKB">
        <authorList>
            <consortium name="RefSeq"/>
        </authorList>
    </citation>
    <scope>IDENTIFICATION</scope>
</reference>
<dbReference type="GO" id="GO:0030317">
    <property type="term" value="P:flagellated sperm motility"/>
    <property type="evidence" value="ECO:0007669"/>
    <property type="project" value="TreeGrafter"/>
</dbReference>
<dbReference type="Pfam" id="PF25805">
    <property type="entry name" value="IQUB"/>
    <property type="match status" value="1"/>
</dbReference>
<evidence type="ECO:0000313" key="3">
    <source>
        <dbReference type="RefSeq" id="XP_026682693.1"/>
    </source>
</evidence>
<accession>A0A3Q0J6V9</accession>
<dbReference type="GO" id="GO:0001669">
    <property type="term" value="C:acrosomal vesicle"/>
    <property type="evidence" value="ECO:0007669"/>
    <property type="project" value="TreeGrafter"/>
</dbReference>
<dbReference type="PaxDb" id="121845-A0A3Q0J6V9"/>
<dbReference type="AlphaFoldDB" id="A0A3Q0J6V9"/>
<dbReference type="InterPro" id="IPR037695">
    <property type="entry name" value="IQUB"/>
</dbReference>
<dbReference type="Proteomes" id="UP000079169">
    <property type="component" value="Unplaced"/>
</dbReference>
<dbReference type="InterPro" id="IPR057887">
    <property type="entry name" value="IQUB_helical"/>
</dbReference>
<sequence length="688" mass="79996">MSADSNLNAMSTVIIKFIYSGSIICTDSFRINTIIAEVKTKMSEVFHEDIEIEKDGAVIDDDVTLTELGAIPLGTIELELKSCSGVDLNKIYRPPPIPTIDVIMVRIFQGKKQVKEFVVEIEKSEEIKPWLGGYRNKITNVLYHHAATQTIFMKKNQLPRNNQCVQTPIFPLKQSETNTMTNRTIQTRSSYFPEIDDVFRNVSYKPYETYDEWLSKHKVVDRVIKIQTWYRGIKMKRRQRSVVDHISQYTEQQVHTKEELRKILDTDIEDPAAGESSKDLIKQYPTNRHDFDVLYMMIGKWWTNEIQRIREIPDEAVKKTEYMKLLQKEIYYLSKLDRCRAETRQKAEQKQLLGLLTKASKPKKMITSNNKEVTISTIETQKATILRNIYVKIIKKDVSTEERIEILNELSDTLVQCEGVDFVDSILALVRKEIDQMYVGVPKKNLEMTRTRIELLFSKFLNFPEYNKNVKGDIRMSARSRRNATPEERYFTCSRCNRTLPASEYPSGAQKSSNRICNSCEWVENVGSKRIDLKPYKQMLKNIQKRELDKNSTSSLCFGMQPSGMYYLVNVIWDGHSAITESSDITTLQCIRWDRTQDWSPWNCIVLTADEAELHENIFDVKEFYSAEFITKVTLRHISARIQFLSLPETEDSVEFTGAFNFNTVNETSVLLDKKYVKNFMNIEGKIM</sequence>
<feature type="domain" description="IQ motif and ubiquitin-like" evidence="1">
    <location>
        <begin position="346"/>
        <end position="482"/>
    </location>
</feature>
<proteinExistence type="predicted"/>
<dbReference type="KEGG" id="dci:103513785"/>
<dbReference type="GeneID" id="103513785"/>
<dbReference type="STRING" id="121845.A0A3Q0J6V9"/>
<evidence type="ECO:0000259" key="1">
    <source>
        <dbReference type="Pfam" id="PF25805"/>
    </source>
</evidence>
<protein>
    <submittedName>
        <fullName evidence="3">IQ and ubiquitin-like domain-containing protein</fullName>
    </submittedName>
</protein>
<organism evidence="2 3">
    <name type="scientific">Diaphorina citri</name>
    <name type="common">Asian citrus psyllid</name>
    <dbReference type="NCBI Taxonomy" id="121845"/>
    <lineage>
        <taxon>Eukaryota</taxon>
        <taxon>Metazoa</taxon>
        <taxon>Ecdysozoa</taxon>
        <taxon>Arthropoda</taxon>
        <taxon>Hexapoda</taxon>
        <taxon>Insecta</taxon>
        <taxon>Pterygota</taxon>
        <taxon>Neoptera</taxon>
        <taxon>Paraneoptera</taxon>
        <taxon>Hemiptera</taxon>
        <taxon>Sternorrhyncha</taxon>
        <taxon>Psylloidea</taxon>
        <taxon>Psyllidae</taxon>
        <taxon>Diaphorininae</taxon>
        <taxon>Diaphorina</taxon>
    </lineage>
</organism>